<evidence type="ECO:0000313" key="2">
    <source>
        <dbReference type="EMBL" id="CAG8614414.1"/>
    </source>
</evidence>
<protein>
    <submittedName>
        <fullName evidence="2">15940_t:CDS:1</fullName>
    </submittedName>
</protein>
<dbReference type="SUPFAM" id="SSF52047">
    <property type="entry name" value="RNI-like"/>
    <property type="match status" value="1"/>
</dbReference>
<sequence length="364" mass="41398">MPNLVDFPFEILVEICSYVDIYSLYALSTTCKDLVFVIKHPPFWCHIEFTNPEERGQIQRDFLCSAQTKPRIPQKLLRITDESMQRLFKMLRKNRLEVNVITVNLDFTSVTSSTVLKLIDTLPNIEEISLRGCRMISLRGLGDDISWFVDKSKLEKLKRLNVLWCKDMDPRVIQKKANALYVYGGVSFYKNVYKAFVNSFVGSNTKEKIELDIGICKKCQENIGFTVDCASCQLPKTFCMSCDLNSGCLDCFRFYCCTKDHVKKSPISPNSSSSVTLTHLATDSLLKYLNSSPSASSPITDESRLICNLCFGESLICDTCPTVVRLFPSSCRSFVSSTICLPRYPKILYITDISTALILFDKRY</sequence>
<dbReference type="AlphaFoldDB" id="A0A9N9GK66"/>
<comment type="caution">
    <text evidence="2">The sequence shown here is derived from an EMBL/GenBank/DDBJ whole genome shotgun (WGS) entry which is preliminary data.</text>
</comment>
<reference evidence="2" key="1">
    <citation type="submission" date="2021-06" db="EMBL/GenBank/DDBJ databases">
        <authorList>
            <person name="Kallberg Y."/>
            <person name="Tangrot J."/>
            <person name="Rosling A."/>
        </authorList>
    </citation>
    <scope>NUCLEOTIDE SEQUENCE</scope>
    <source>
        <strain evidence="2">CL551</strain>
    </source>
</reference>
<evidence type="ECO:0000313" key="3">
    <source>
        <dbReference type="Proteomes" id="UP000789342"/>
    </source>
</evidence>
<proteinExistence type="predicted"/>
<gene>
    <name evidence="2" type="ORF">AMORRO_LOCUS8373</name>
</gene>
<dbReference type="Gene3D" id="3.80.10.10">
    <property type="entry name" value="Ribonuclease Inhibitor"/>
    <property type="match status" value="1"/>
</dbReference>
<accession>A0A9N9GK66</accession>
<dbReference type="InterPro" id="IPR032675">
    <property type="entry name" value="LRR_dom_sf"/>
</dbReference>
<organism evidence="2 3">
    <name type="scientific">Acaulospora morrowiae</name>
    <dbReference type="NCBI Taxonomy" id="94023"/>
    <lineage>
        <taxon>Eukaryota</taxon>
        <taxon>Fungi</taxon>
        <taxon>Fungi incertae sedis</taxon>
        <taxon>Mucoromycota</taxon>
        <taxon>Glomeromycotina</taxon>
        <taxon>Glomeromycetes</taxon>
        <taxon>Diversisporales</taxon>
        <taxon>Acaulosporaceae</taxon>
        <taxon>Acaulospora</taxon>
    </lineage>
</organism>
<name>A0A9N9GK66_9GLOM</name>
<keyword evidence="3" id="KW-1185">Reference proteome</keyword>
<dbReference type="PROSITE" id="PS50181">
    <property type="entry name" value="FBOX"/>
    <property type="match status" value="1"/>
</dbReference>
<dbReference type="Proteomes" id="UP000789342">
    <property type="component" value="Unassembled WGS sequence"/>
</dbReference>
<evidence type="ECO:0000259" key="1">
    <source>
        <dbReference type="PROSITE" id="PS50181"/>
    </source>
</evidence>
<dbReference type="OrthoDB" id="2305498at2759"/>
<dbReference type="Pfam" id="PF12937">
    <property type="entry name" value="F-box-like"/>
    <property type="match status" value="1"/>
</dbReference>
<dbReference type="SUPFAM" id="SSF81383">
    <property type="entry name" value="F-box domain"/>
    <property type="match status" value="1"/>
</dbReference>
<dbReference type="InterPro" id="IPR001810">
    <property type="entry name" value="F-box_dom"/>
</dbReference>
<dbReference type="EMBL" id="CAJVPV010007078">
    <property type="protein sequence ID" value="CAG8614414.1"/>
    <property type="molecule type" value="Genomic_DNA"/>
</dbReference>
<dbReference type="InterPro" id="IPR036047">
    <property type="entry name" value="F-box-like_dom_sf"/>
</dbReference>
<feature type="domain" description="F-box" evidence="1">
    <location>
        <begin position="1"/>
        <end position="47"/>
    </location>
</feature>